<dbReference type="InterPro" id="IPR001650">
    <property type="entry name" value="Helicase_C-like"/>
</dbReference>
<organism evidence="6 7">
    <name type="scientific">Phytoactinopolyspora halotolerans</name>
    <dbReference type="NCBI Taxonomy" id="1981512"/>
    <lineage>
        <taxon>Bacteria</taxon>
        <taxon>Bacillati</taxon>
        <taxon>Actinomycetota</taxon>
        <taxon>Actinomycetes</taxon>
        <taxon>Jiangellales</taxon>
        <taxon>Jiangellaceae</taxon>
        <taxon>Phytoactinopolyspora</taxon>
    </lineage>
</organism>
<feature type="compositionally biased region" description="Gly residues" evidence="3">
    <location>
        <begin position="281"/>
        <end position="292"/>
    </location>
</feature>
<dbReference type="PROSITE" id="PS51194">
    <property type="entry name" value="HELICASE_CTER"/>
    <property type="match status" value="1"/>
</dbReference>
<keyword evidence="1" id="KW-0547">Nucleotide-binding</keyword>
<dbReference type="GO" id="GO:0005524">
    <property type="term" value="F:ATP binding"/>
    <property type="evidence" value="ECO:0007669"/>
    <property type="project" value="UniProtKB-KW"/>
</dbReference>
<evidence type="ECO:0000256" key="1">
    <source>
        <dbReference type="ARBA" id="ARBA00022741"/>
    </source>
</evidence>
<keyword evidence="6" id="KW-0347">Helicase</keyword>
<dbReference type="NCBIfam" id="TIGR03817">
    <property type="entry name" value="DECH_helic"/>
    <property type="match status" value="1"/>
</dbReference>
<evidence type="ECO:0000256" key="3">
    <source>
        <dbReference type="SAM" id="MobiDB-lite"/>
    </source>
</evidence>
<keyword evidence="7" id="KW-1185">Reference proteome</keyword>
<dbReference type="CDD" id="cd18797">
    <property type="entry name" value="SF2_C_Hrq"/>
    <property type="match status" value="1"/>
</dbReference>
<feature type="region of interest" description="Disordered" evidence="3">
    <location>
        <begin position="281"/>
        <end position="300"/>
    </location>
</feature>
<feature type="domain" description="Helicase C-terminal" evidence="5">
    <location>
        <begin position="309"/>
        <end position="462"/>
    </location>
</feature>
<name>A0A6L9S274_9ACTN</name>
<keyword evidence="6" id="KW-0378">Hydrolase</keyword>
<dbReference type="GO" id="GO:0036297">
    <property type="term" value="P:interstrand cross-link repair"/>
    <property type="evidence" value="ECO:0007669"/>
    <property type="project" value="TreeGrafter"/>
</dbReference>
<dbReference type="AlphaFoldDB" id="A0A6L9S274"/>
<proteinExistence type="predicted"/>
<dbReference type="InterPro" id="IPR011545">
    <property type="entry name" value="DEAD/DEAH_box_helicase_dom"/>
</dbReference>
<feature type="domain" description="Helicase ATP-binding" evidence="4">
    <location>
        <begin position="80"/>
        <end position="259"/>
    </location>
</feature>
<dbReference type="SMART" id="SM00487">
    <property type="entry name" value="DEXDc"/>
    <property type="match status" value="1"/>
</dbReference>
<dbReference type="Gene3D" id="3.40.50.300">
    <property type="entry name" value="P-loop containing nucleotide triphosphate hydrolases"/>
    <property type="match status" value="2"/>
</dbReference>
<dbReference type="Proteomes" id="UP000475214">
    <property type="component" value="Unassembled WGS sequence"/>
</dbReference>
<dbReference type="InterPro" id="IPR018973">
    <property type="entry name" value="MZB"/>
</dbReference>
<evidence type="ECO:0000256" key="2">
    <source>
        <dbReference type="ARBA" id="ARBA00022840"/>
    </source>
</evidence>
<gene>
    <name evidence="6" type="ORF">G1H10_02990</name>
</gene>
<dbReference type="InterPro" id="IPR022307">
    <property type="entry name" value="Helicase_put_actinobac"/>
</dbReference>
<evidence type="ECO:0000313" key="6">
    <source>
        <dbReference type="EMBL" id="NED99128.1"/>
    </source>
</evidence>
<dbReference type="InterPro" id="IPR055227">
    <property type="entry name" value="HRQ1_WHD"/>
</dbReference>
<dbReference type="CDD" id="cd17923">
    <property type="entry name" value="DEXHc_Hrq1-like"/>
    <property type="match status" value="1"/>
</dbReference>
<reference evidence="6 7" key="1">
    <citation type="submission" date="2020-02" db="EMBL/GenBank/DDBJ databases">
        <authorList>
            <person name="Li X.-J."/>
            <person name="Han X.-M."/>
        </authorList>
    </citation>
    <scope>NUCLEOTIDE SEQUENCE [LARGE SCALE GENOMIC DNA]</scope>
    <source>
        <strain evidence="6 7">CCTCC AB 2017055</strain>
    </source>
</reference>
<evidence type="ECO:0000313" key="7">
    <source>
        <dbReference type="Proteomes" id="UP000475214"/>
    </source>
</evidence>
<dbReference type="PANTHER" id="PTHR47957:SF3">
    <property type="entry name" value="ATP-DEPENDENT HELICASE HRQ1"/>
    <property type="match status" value="1"/>
</dbReference>
<dbReference type="GO" id="GO:0043138">
    <property type="term" value="F:3'-5' DNA helicase activity"/>
    <property type="evidence" value="ECO:0007669"/>
    <property type="project" value="TreeGrafter"/>
</dbReference>
<keyword evidence="2" id="KW-0067">ATP-binding</keyword>
<dbReference type="Pfam" id="PF09369">
    <property type="entry name" value="MZB"/>
    <property type="match status" value="1"/>
</dbReference>
<evidence type="ECO:0000259" key="5">
    <source>
        <dbReference type="PROSITE" id="PS51194"/>
    </source>
</evidence>
<dbReference type="Pfam" id="PF00271">
    <property type="entry name" value="Helicase_C"/>
    <property type="match status" value="1"/>
</dbReference>
<dbReference type="SUPFAM" id="SSF52540">
    <property type="entry name" value="P-loop containing nucleoside triphosphate hydrolases"/>
    <property type="match status" value="1"/>
</dbReference>
<dbReference type="InterPro" id="IPR014001">
    <property type="entry name" value="Helicase_ATP-bd"/>
</dbReference>
<dbReference type="Pfam" id="PF00270">
    <property type="entry name" value="DEAD"/>
    <property type="match status" value="1"/>
</dbReference>
<evidence type="ECO:0000259" key="4">
    <source>
        <dbReference type="PROSITE" id="PS51192"/>
    </source>
</evidence>
<dbReference type="GO" id="GO:0006289">
    <property type="term" value="P:nucleotide-excision repair"/>
    <property type="evidence" value="ECO:0007669"/>
    <property type="project" value="TreeGrafter"/>
</dbReference>
<dbReference type="Pfam" id="PF22982">
    <property type="entry name" value="WHD_HRQ1"/>
    <property type="match status" value="1"/>
</dbReference>
<accession>A0A6L9S274</accession>
<comment type="caution">
    <text evidence="6">The sequence shown here is derived from an EMBL/GenBank/DDBJ whole genome shotgun (WGS) entry which is preliminary data.</text>
</comment>
<dbReference type="PANTHER" id="PTHR47957">
    <property type="entry name" value="ATP-DEPENDENT HELICASE HRQ1"/>
    <property type="match status" value="1"/>
</dbReference>
<sequence>MCSCRGQHRNATLSNVRCSTDLIDMLLADPRRARRITHVESIAARPGTPAEWPGWVDPVVRERYEARGITAPWRHQAEAATLAWNGRSVVIATGTASGKSLAYLLPSLTAARAGRRRGGTTLYISPTKALAADQLRAIDELAVPDVVATTYDGDTPTELRTMARNYATYLLTNPDMLHRSMLPGHHRWAGFLRALRFVVVDECHEYRGVFGSHVAQVLRRLRRICAGYGSTPTFVLASATTADPAATAERLTGATAEAVTEDASPRGATSFLLWEPPFQPGGAGGPGGGGTDQDGEQGSRRSVFAETADLLADLVVADARTVAFVRSRRAAETVAGLARSALRTVEPALADRVASYRAGYLAHERRALEAALQEGRLVGVAATTALELGVDVSGLDAVLIAGWPGTLASLWQQAGRAGRAGRDALAVLIASDDPLDSYVVHHPEAVFGRPIEATVLDPDNPYVLAPHLCAAAAERSLADSDLELFGPATSQVLATLEADGLLRRRGERHPRWHWTSRDRPADLADLRGSGGLVTLVEPETGRVLGTVDEVRAHFGAHPGAVYVHQGETYIVQSLDLDAGIALVERGAPDYTTSAQEISALRIVAESDRTSWRHARLTLGDVEVTSQVVGYTKRLLGTGEIIGSEPLDLPERHLRTRAVWWTLPDEAVAAAGVAEADAPGAAHAAEHASIGMLPLIASCDRWDVGGLSTVRHPETGMLTVFVHDGHPGGAGFAERGYHAAAEWLRMTRRTVAECPCERGCPSCVQSPKCGNGNEPLDKAGAIRLLDVVLG</sequence>
<dbReference type="GO" id="GO:0003676">
    <property type="term" value="F:nucleic acid binding"/>
    <property type="evidence" value="ECO:0007669"/>
    <property type="project" value="InterPro"/>
</dbReference>
<dbReference type="PROSITE" id="PS51192">
    <property type="entry name" value="HELICASE_ATP_BIND_1"/>
    <property type="match status" value="1"/>
</dbReference>
<dbReference type="SMART" id="SM00490">
    <property type="entry name" value="HELICc"/>
    <property type="match status" value="1"/>
</dbReference>
<dbReference type="InterPro" id="IPR027417">
    <property type="entry name" value="P-loop_NTPase"/>
</dbReference>
<dbReference type="EMBL" id="JAAGOA010000002">
    <property type="protein sequence ID" value="NED99128.1"/>
    <property type="molecule type" value="Genomic_DNA"/>
</dbReference>
<protein>
    <submittedName>
        <fullName evidence="6">DEAD/DEAH box helicase</fullName>
    </submittedName>
</protein>